<evidence type="ECO:0000256" key="1">
    <source>
        <dbReference type="SAM" id="MobiDB-lite"/>
    </source>
</evidence>
<organism evidence="2 3">
    <name type="scientific">Nephila pilipes</name>
    <name type="common">Giant wood spider</name>
    <name type="synonym">Nephila maculata</name>
    <dbReference type="NCBI Taxonomy" id="299642"/>
    <lineage>
        <taxon>Eukaryota</taxon>
        <taxon>Metazoa</taxon>
        <taxon>Ecdysozoa</taxon>
        <taxon>Arthropoda</taxon>
        <taxon>Chelicerata</taxon>
        <taxon>Arachnida</taxon>
        <taxon>Araneae</taxon>
        <taxon>Araneomorphae</taxon>
        <taxon>Entelegynae</taxon>
        <taxon>Araneoidea</taxon>
        <taxon>Nephilidae</taxon>
        <taxon>Nephila</taxon>
    </lineage>
</organism>
<proteinExistence type="predicted"/>
<gene>
    <name evidence="2" type="ORF">NPIL_385321</name>
</gene>
<reference evidence="2" key="1">
    <citation type="submission" date="2020-08" db="EMBL/GenBank/DDBJ databases">
        <title>Multicomponent nature underlies the extraordinary mechanical properties of spider dragline silk.</title>
        <authorList>
            <person name="Kono N."/>
            <person name="Nakamura H."/>
            <person name="Mori M."/>
            <person name="Yoshida Y."/>
            <person name="Ohtoshi R."/>
            <person name="Malay A.D."/>
            <person name="Moran D.A.P."/>
            <person name="Tomita M."/>
            <person name="Numata K."/>
            <person name="Arakawa K."/>
        </authorList>
    </citation>
    <scope>NUCLEOTIDE SEQUENCE</scope>
</reference>
<accession>A0A8X6PMB6</accession>
<sequence length="88" mass="10467">METPKPEEELELYQEEFYISFPKIHKEDAPSPVDTRTDNNEDAVNTQEKETMDWPHQTKLLFLVPVKRDKSYKAMGIVPSFHRKTWKT</sequence>
<keyword evidence="3" id="KW-1185">Reference proteome</keyword>
<evidence type="ECO:0000313" key="3">
    <source>
        <dbReference type="Proteomes" id="UP000887013"/>
    </source>
</evidence>
<feature type="region of interest" description="Disordered" evidence="1">
    <location>
        <begin position="28"/>
        <end position="51"/>
    </location>
</feature>
<dbReference type="EMBL" id="BMAW01118181">
    <property type="protein sequence ID" value="GFT78421.1"/>
    <property type="molecule type" value="Genomic_DNA"/>
</dbReference>
<dbReference type="Proteomes" id="UP000887013">
    <property type="component" value="Unassembled WGS sequence"/>
</dbReference>
<name>A0A8X6PMB6_NEPPI</name>
<comment type="caution">
    <text evidence="2">The sequence shown here is derived from an EMBL/GenBank/DDBJ whole genome shotgun (WGS) entry which is preliminary data.</text>
</comment>
<protein>
    <submittedName>
        <fullName evidence="2">Uncharacterized protein</fullName>
    </submittedName>
</protein>
<feature type="compositionally biased region" description="Basic and acidic residues" evidence="1">
    <location>
        <begin position="28"/>
        <end position="39"/>
    </location>
</feature>
<dbReference type="AlphaFoldDB" id="A0A8X6PMB6"/>
<evidence type="ECO:0000313" key="2">
    <source>
        <dbReference type="EMBL" id="GFT78421.1"/>
    </source>
</evidence>